<proteinExistence type="predicted"/>
<sequence>MDDQNDDAGPDVASALSKARKQAQINATKDKNNNTKNIKKGAILHVNNYRSGVPEGKYNASKNPNFPTSLKVGYMIKTKPQPTSNELCMVVEAKLSERVYMVRNMKTDKFFSMKIEPFHNSGNVKQLRRDVLILIDAIKQDSRFTNHFMKIISKGRIPEQFNYIITSLCDFNLDDLREKIIKGDFSLQTAARLSMQAFQAVHDLHTLGYLHRNISPSAFMLGLENNTLIYMGSLSTAHFYKSKNGKENSSPKKLLRMHKTRFLPRVYHRYKEMNRFDDLESWLYTSIDFFGRKLLPWFDNMDESQIVANKERFFFDAFEEIFTYAPKQLQVLQRYIDKNNDDDKPNYTFMGITLVGMRDKLKFPYQGPFDFQVSSTNTSSKAKKIGKKLKKNASQEIDKFPDDGGPAIKDTSHQVKKKKKKEPSLMNNVNEEQVFEDGEAEVPTNMANGGDDGKPGLNPERALSLARKKKTGMNAAAKAAQAEMDEGTNAPLKPVKNEGLKNAKKKKKLSTPAPEENNEEEKEKEDEEEVPQPPPKKKVIPKKKKKPGQVPSVQASPASANQITDKDNVASAMNTPSAAIEPPKIEQQATVKAEIQHDKADGNKNDEKEEGEEEKKEEGIVVADADKDKNPKDEPKNDL</sequence>
<evidence type="ECO:0000313" key="1">
    <source>
        <dbReference type="Proteomes" id="UP000887576"/>
    </source>
</evidence>
<reference evidence="2" key="1">
    <citation type="submission" date="2022-11" db="UniProtKB">
        <authorList>
            <consortium name="WormBaseParasite"/>
        </authorList>
    </citation>
    <scope>IDENTIFICATION</scope>
</reference>
<organism evidence="1 2">
    <name type="scientific">Panagrolaimus sp. JU765</name>
    <dbReference type="NCBI Taxonomy" id="591449"/>
    <lineage>
        <taxon>Eukaryota</taxon>
        <taxon>Metazoa</taxon>
        <taxon>Ecdysozoa</taxon>
        <taxon>Nematoda</taxon>
        <taxon>Chromadorea</taxon>
        <taxon>Rhabditida</taxon>
        <taxon>Tylenchina</taxon>
        <taxon>Panagrolaimomorpha</taxon>
        <taxon>Panagrolaimoidea</taxon>
        <taxon>Panagrolaimidae</taxon>
        <taxon>Panagrolaimus</taxon>
    </lineage>
</organism>
<accession>A0AC34QLH4</accession>
<name>A0AC34QLH4_9BILA</name>
<evidence type="ECO:0000313" key="2">
    <source>
        <dbReference type="WBParaSite" id="JU765_v2.g17302.t1"/>
    </source>
</evidence>
<dbReference type="Proteomes" id="UP000887576">
    <property type="component" value="Unplaced"/>
</dbReference>
<protein>
    <submittedName>
        <fullName evidence="2">Protein kinase domain-containing protein</fullName>
    </submittedName>
</protein>
<dbReference type="WBParaSite" id="JU765_v2.g17302.t1">
    <property type="protein sequence ID" value="JU765_v2.g17302.t1"/>
    <property type="gene ID" value="JU765_v2.g17302"/>
</dbReference>